<dbReference type="PROSITE" id="PS51257">
    <property type="entry name" value="PROKAR_LIPOPROTEIN"/>
    <property type="match status" value="1"/>
</dbReference>
<name>A0ABU1YPF1_ROSSA</name>
<sequence length="300" mass="30375">MNFRHLLVGLTVLGCACVASAGTTIARASASALGKATDPVYSQFNSDQFSASSSASGNGAGATADAAVQLGIIKLYASSFGAAGNSIGSSHAEGTYSEDITISSAGLNGTQAKVTMGVTLQGMIDPTGGGYGSADFYLSIGSKSGGFLGSWSANSNPNFPGGFPVDNVNAVAGGPLYYSGIHEYTTTITLGSAFTILERLTLHTSKIDCSGTELQCSFSAAGSATADFGHSSYWNGISAISVLDPNTGLYVPADLSLFTIASPSGLNWAQSFAPVPEPSTLWLMSLGGVLLLTAASRRGR</sequence>
<dbReference type="EMBL" id="JAVDXU010000002">
    <property type="protein sequence ID" value="MDR7270613.1"/>
    <property type="molecule type" value="Genomic_DNA"/>
</dbReference>
<organism evidence="3 4">
    <name type="scientific">Roseateles saccharophilus</name>
    <name type="common">Pseudomonas saccharophila</name>
    <dbReference type="NCBI Taxonomy" id="304"/>
    <lineage>
        <taxon>Bacteria</taxon>
        <taxon>Pseudomonadati</taxon>
        <taxon>Pseudomonadota</taxon>
        <taxon>Betaproteobacteria</taxon>
        <taxon>Burkholderiales</taxon>
        <taxon>Sphaerotilaceae</taxon>
        <taxon>Roseateles</taxon>
    </lineage>
</organism>
<evidence type="ECO:0000259" key="2">
    <source>
        <dbReference type="Pfam" id="PF07589"/>
    </source>
</evidence>
<dbReference type="Pfam" id="PF07589">
    <property type="entry name" value="PEP-CTERM"/>
    <property type="match status" value="1"/>
</dbReference>
<feature type="domain" description="Ice-binding protein C-terminal" evidence="2">
    <location>
        <begin position="274"/>
        <end position="298"/>
    </location>
</feature>
<protein>
    <recommendedName>
        <fullName evidence="2">Ice-binding protein C-terminal domain-containing protein</fullName>
    </recommendedName>
</protein>
<proteinExistence type="predicted"/>
<evidence type="ECO:0000256" key="1">
    <source>
        <dbReference type="SAM" id="SignalP"/>
    </source>
</evidence>
<keyword evidence="4" id="KW-1185">Reference proteome</keyword>
<accession>A0ABU1YPF1</accession>
<evidence type="ECO:0000313" key="3">
    <source>
        <dbReference type="EMBL" id="MDR7270613.1"/>
    </source>
</evidence>
<gene>
    <name evidence="3" type="ORF">J2X20_003271</name>
</gene>
<dbReference type="NCBIfam" id="TIGR02595">
    <property type="entry name" value="PEP_CTERM"/>
    <property type="match status" value="1"/>
</dbReference>
<evidence type="ECO:0000313" key="4">
    <source>
        <dbReference type="Proteomes" id="UP001180453"/>
    </source>
</evidence>
<reference evidence="3 4" key="1">
    <citation type="submission" date="2023-07" db="EMBL/GenBank/DDBJ databases">
        <title>Sorghum-associated microbial communities from plants grown in Nebraska, USA.</title>
        <authorList>
            <person name="Schachtman D."/>
        </authorList>
    </citation>
    <scope>NUCLEOTIDE SEQUENCE [LARGE SCALE GENOMIC DNA]</scope>
    <source>
        <strain evidence="3 4">BE314</strain>
    </source>
</reference>
<feature type="signal peptide" evidence="1">
    <location>
        <begin position="1"/>
        <end position="21"/>
    </location>
</feature>
<dbReference type="Proteomes" id="UP001180453">
    <property type="component" value="Unassembled WGS sequence"/>
</dbReference>
<feature type="chain" id="PRO_5047179283" description="Ice-binding protein C-terminal domain-containing protein" evidence="1">
    <location>
        <begin position="22"/>
        <end position="300"/>
    </location>
</feature>
<keyword evidence="1" id="KW-0732">Signal</keyword>
<dbReference type="InterPro" id="IPR013424">
    <property type="entry name" value="Ice-binding_C"/>
</dbReference>
<dbReference type="RefSeq" id="WP_310266688.1">
    <property type="nucleotide sequence ID" value="NZ_JAVDXU010000002.1"/>
</dbReference>
<comment type="caution">
    <text evidence="3">The sequence shown here is derived from an EMBL/GenBank/DDBJ whole genome shotgun (WGS) entry which is preliminary data.</text>
</comment>